<reference evidence="5 6" key="1">
    <citation type="journal article" date="2018" name="Nat. Biotechnol.">
        <title>A standardized bacterial taxonomy based on genome phylogeny substantially revises the tree of life.</title>
        <authorList>
            <person name="Parks D.H."/>
            <person name="Chuvochina M."/>
            <person name="Waite D.W."/>
            <person name="Rinke C."/>
            <person name="Skarshewski A."/>
            <person name="Chaumeil P.A."/>
            <person name="Hugenholtz P."/>
        </authorList>
    </citation>
    <scope>NUCLEOTIDE SEQUENCE [LARGE SCALE GENOMIC DNA]</scope>
    <source>
        <strain evidence="5">UBA8844</strain>
    </source>
</reference>
<dbReference type="Pfam" id="PF01019">
    <property type="entry name" value="G_glu_transpept"/>
    <property type="match status" value="1"/>
</dbReference>
<evidence type="ECO:0000256" key="4">
    <source>
        <dbReference type="ARBA" id="ARBA00023145"/>
    </source>
</evidence>
<organism evidence="5 6">
    <name type="scientific">Gemmatimonas aurantiaca</name>
    <dbReference type="NCBI Taxonomy" id="173480"/>
    <lineage>
        <taxon>Bacteria</taxon>
        <taxon>Pseudomonadati</taxon>
        <taxon>Gemmatimonadota</taxon>
        <taxon>Gemmatimonadia</taxon>
        <taxon>Gemmatimonadales</taxon>
        <taxon>Gemmatimonadaceae</taxon>
        <taxon>Gemmatimonas</taxon>
    </lineage>
</organism>
<keyword evidence="2" id="KW-0808">Transferase</keyword>
<evidence type="ECO:0000256" key="3">
    <source>
        <dbReference type="ARBA" id="ARBA00022801"/>
    </source>
</evidence>
<dbReference type="PANTHER" id="PTHR43199:SF1">
    <property type="entry name" value="GLUTATHIONE HYDROLASE PROENZYME"/>
    <property type="match status" value="1"/>
</dbReference>
<dbReference type="EMBL" id="DPIY01000010">
    <property type="protein sequence ID" value="HCT58234.1"/>
    <property type="molecule type" value="Genomic_DNA"/>
</dbReference>
<dbReference type="Proteomes" id="UP000264071">
    <property type="component" value="Unassembled WGS sequence"/>
</dbReference>
<dbReference type="SUPFAM" id="SSF56235">
    <property type="entry name" value="N-terminal nucleophile aminohydrolases (Ntn hydrolases)"/>
    <property type="match status" value="1"/>
</dbReference>
<proteinExistence type="inferred from homology"/>
<dbReference type="InterPro" id="IPR043138">
    <property type="entry name" value="GGT_lsub"/>
</dbReference>
<evidence type="ECO:0000256" key="2">
    <source>
        <dbReference type="ARBA" id="ARBA00022679"/>
    </source>
</evidence>
<name>A0A3D4VBL8_9BACT</name>
<evidence type="ECO:0008006" key="7">
    <source>
        <dbReference type="Google" id="ProtNLM"/>
    </source>
</evidence>
<comment type="caution">
    <text evidence="5">The sequence shown here is derived from an EMBL/GenBank/DDBJ whole genome shotgun (WGS) entry which is preliminary data.</text>
</comment>
<gene>
    <name evidence="5" type="ORF">DGD08_13600</name>
</gene>
<accession>A0A3D4VBL8</accession>
<evidence type="ECO:0000256" key="1">
    <source>
        <dbReference type="ARBA" id="ARBA00009381"/>
    </source>
</evidence>
<dbReference type="GO" id="GO:0016787">
    <property type="term" value="F:hydrolase activity"/>
    <property type="evidence" value="ECO:0007669"/>
    <property type="project" value="UniProtKB-KW"/>
</dbReference>
<keyword evidence="3" id="KW-0378">Hydrolase</keyword>
<dbReference type="Gene3D" id="1.10.246.130">
    <property type="match status" value="1"/>
</dbReference>
<dbReference type="InterPro" id="IPR043137">
    <property type="entry name" value="GGT_ssub_C"/>
</dbReference>
<comment type="similarity">
    <text evidence="1">Belongs to the gamma-glutamyltransferase family.</text>
</comment>
<evidence type="ECO:0000313" key="6">
    <source>
        <dbReference type="Proteomes" id="UP000264071"/>
    </source>
</evidence>
<dbReference type="InterPro" id="IPR051792">
    <property type="entry name" value="GGT_bact"/>
</dbReference>
<dbReference type="PANTHER" id="PTHR43199">
    <property type="entry name" value="GLUTATHIONE HYDROLASE"/>
    <property type="match status" value="1"/>
</dbReference>
<dbReference type="GO" id="GO:0016740">
    <property type="term" value="F:transferase activity"/>
    <property type="evidence" value="ECO:0007669"/>
    <property type="project" value="UniProtKB-KW"/>
</dbReference>
<keyword evidence="4" id="KW-0865">Zymogen</keyword>
<protein>
    <recommendedName>
        <fullName evidence="7">Gamma-glutamyltransferase</fullName>
    </recommendedName>
</protein>
<dbReference type="Gene3D" id="3.60.20.40">
    <property type="match status" value="1"/>
</dbReference>
<evidence type="ECO:0000313" key="5">
    <source>
        <dbReference type="EMBL" id="HCT58234.1"/>
    </source>
</evidence>
<sequence>MGADRAHRQPVASPVRPLRHSAMSRRVLSLALCAGALTSACAKPAGEGAVAPMAGKRVEGRSGMVAASHPDAAAAGDEVLRQGGNAIDAFVATAFALSVTDVSQTGLGGGGAMTFYDAKQKRVEHLSFYPRTGGDPAWGQADTTRGRSMGRAAATPGMVAGLLEAHGKWGKLTRAQVMAPAIRLARDGFIVSPLLARTIVSSRTKLTADSLAMARFMPRGEALRPGDRLVQPELASTLERIQSDGRDGFYRGSVAERLSAKVKSLGGLISVADMNSYPVMTMRPLCATWHGYTVLGAPPPMGGSAVLEMLQIAEQSGVNGSFTNTPESVVKMADILRIAGADANRWRGDPQVMRVPARGVATSGFARQRAGLVGGVLPDTAVAGDAWAFDSTSVQGACTRFDPYPAVPATQSAPGDDAASQDAVVYDEQHMQSFTSHLSVVDSDGSAVSATTTVGVLFGSGVYTDGFFLNSSGSNFDARTRGTHRYANSTMSPTMLLQGDKVRLVIGAAGSQYIQPAITQVTLRMLAFGEDPWIAIAAPRIYASAVQKEVEVEAGFAAPVYQALVLRGYRPVSRVADITFGGVHAVYVAPDGRRIGVADPRRDGVAAGH</sequence>
<dbReference type="AlphaFoldDB" id="A0A3D4VBL8"/>
<dbReference type="InterPro" id="IPR029055">
    <property type="entry name" value="Ntn_hydrolases_N"/>
</dbReference>
<dbReference type="PRINTS" id="PR01210">
    <property type="entry name" value="GGTRANSPTASE"/>
</dbReference>